<name>A0ABP6VW88_9ACTN</name>
<proteinExistence type="predicted"/>
<organism evidence="1 2">
    <name type="scientific">Nonomuraea rosea</name>
    <dbReference type="NCBI Taxonomy" id="638574"/>
    <lineage>
        <taxon>Bacteria</taxon>
        <taxon>Bacillati</taxon>
        <taxon>Actinomycetota</taxon>
        <taxon>Actinomycetes</taxon>
        <taxon>Streptosporangiales</taxon>
        <taxon>Streptosporangiaceae</taxon>
        <taxon>Nonomuraea</taxon>
    </lineage>
</organism>
<reference evidence="2" key="1">
    <citation type="journal article" date="2019" name="Int. J. Syst. Evol. Microbiol.">
        <title>The Global Catalogue of Microorganisms (GCM) 10K type strain sequencing project: providing services to taxonomists for standard genome sequencing and annotation.</title>
        <authorList>
            <consortium name="The Broad Institute Genomics Platform"/>
            <consortium name="The Broad Institute Genome Sequencing Center for Infectious Disease"/>
            <person name="Wu L."/>
            <person name="Ma J."/>
        </authorList>
    </citation>
    <scope>NUCLEOTIDE SEQUENCE [LARGE SCALE GENOMIC DNA]</scope>
    <source>
        <strain evidence="2">JCM 17326</strain>
    </source>
</reference>
<dbReference type="Proteomes" id="UP001500630">
    <property type="component" value="Unassembled WGS sequence"/>
</dbReference>
<dbReference type="RefSeq" id="WP_345560531.1">
    <property type="nucleotide sequence ID" value="NZ_BAABDQ010000003.1"/>
</dbReference>
<evidence type="ECO:0000313" key="1">
    <source>
        <dbReference type="EMBL" id="GAA3540332.1"/>
    </source>
</evidence>
<sequence length="686" mass="75102">MSSQVGINPTLMTQLINGMKRVSGTIPGIGRQVERALTALDIPVWGPTPIHAIARQMSDQIPALQGRLDLILAEPDRKSGKGDILWASESNWLSKSPAEGAATARQLASQLRDQIGSHSLDAETVAELERHKNDPYFALAFANEIPPHELKAMIARTYGSGLPPSERPFQYDVALQERLATMLSTILGTASRGVGRLKLAGDYTDRLIEDIDDRQNAFAVKKLLQDGEFEHTFLLTLARKLYDADIAHPPDLTRMRDPWTAPGPKDVTPGDLSPMGTALVALAHHPAVAQDFFTDPQRKPLDYLMRRHPWDGEADADLGWAIEAANTEFRDHDLPPGGSRGYKSALIASWAVRFWTDAKVQENLPHTRGHLGTILAQYTGDVHRDTHAFTAKRPGVVTGPDADKNLIGAEPYGAKFNSKDLKQVMTWAFEDDDAFKTVAVAHGQYSAKMLDELAGEISKEVQADFTAWRISHPEATEQQAAAMRQDILEDRMSGGEGGEFTQAVRNLSMTTWVIADAANIADIKGAKEVDARFAIFKEITEKVVGLAPGPQGKFVGLLVDSAKGKIFGEIKSSHEERARADADTALGAAKHMFTDLTLAAMMRHRLFGDASAKTHPYYHEDFRPASEGHFLANGKLIPWAEMNADQREDYEEWLSVNSIGRSFSEPDGAIADGFEAAGNHYSGSGS</sequence>
<accession>A0ABP6VW88</accession>
<gene>
    <name evidence="1" type="ORF">GCM10022419_020540</name>
</gene>
<protein>
    <submittedName>
        <fullName evidence="1">Uncharacterized protein</fullName>
    </submittedName>
</protein>
<evidence type="ECO:0000313" key="2">
    <source>
        <dbReference type="Proteomes" id="UP001500630"/>
    </source>
</evidence>
<keyword evidence="2" id="KW-1185">Reference proteome</keyword>
<dbReference type="EMBL" id="BAABDQ010000003">
    <property type="protein sequence ID" value="GAA3540332.1"/>
    <property type="molecule type" value="Genomic_DNA"/>
</dbReference>
<comment type="caution">
    <text evidence="1">The sequence shown here is derived from an EMBL/GenBank/DDBJ whole genome shotgun (WGS) entry which is preliminary data.</text>
</comment>